<feature type="region of interest" description="Disordered" evidence="1">
    <location>
        <begin position="1"/>
        <end position="123"/>
    </location>
</feature>
<proteinExistence type="predicted"/>
<feature type="compositionally biased region" description="Basic and acidic residues" evidence="1">
    <location>
        <begin position="30"/>
        <end position="59"/>
    </location>
</feature>
<reference evidence="2" key="1">
    <citation type="submission" date="2022-07" db="EMBL/GenBank/DDBJ databases">
        <authorList>
            <person name="Trinca V."/>
            <person name="Uliana J.V.C."/>
            <person name="Torres T.T."/>
            <person name="Ward R.J."/>
            <person name="Monesi N."/>
        </authorList>
    </citation>
    <scope>NUCLEOTIDE SEQUENCE</scope>
    <source>
        <strain evidence="2">HSMRA1968</strain>
        <tissue evidence="2">Whole embryos</tissue>
    </source>
</reference>
<dbReference type="GO" id="GO:0016853">
    <property type="term" value="F:isomerase activity"/>
    <property type="evidence" value="ECO:0007669"/>
    <property type="project" value="UniProtKB-KW"/>
</dbReference>
<evidence type="ECO:0000313" key="3">
    <source>
        <dbReference type="Proteomes" id="UP001151699"/>
    </source>
</evidence>
<feature type="compositionally biased region" description="Basic and acidic residues" evidence="1">
    <location>
        <begin position="112"/>
        <end position="123"/>
    </location>
</feature>
<feature type="compositionally biased region" description="Basic and acidic residues" evidence="1">
    <location>
        <begin position="186"/>
        <end position="200"/>
    </location>
</feature>
<dbReference type="EMBL" id="WJQU01001988">
    <property type="protein sequence ID" value="KAJ6633468.1"/>
    <property type="molecule type" value="Genomic_DNA"/>
</dbReference>
<name>A0A9Q0MNF9_9DIPT</name>
<feature type="compositionally biased region" description="Basic and acidic residues" evidence="1">
    <location>
        <begin position="243"/>
        <end position="278"/>
    </location>
</feature>
<dbReference type="OrthoDB" id="6630374at2759"/>
<feature type="compositionally biased region" description="Basic residues" evidence="1">
    <location>
        <begin position="64"/>
        <end position="95"/>
    </location>
</feature>
<comment type="caution">
    <text evidence="2">The sequence shown here is derived from an EMBL/GenBank/DDBJ whole genome shotgun (WGS) entry which is preliminary data.</text>
</comment>
<feature type="non-terminal residue" evidence="2">
    <location>
        <position position="1"/>
    </location>
</feature>
<feature type="compositionally biased region" description="Basic and acidic residues" evidence="1">
    <location>
        <begin position="1"/>
        <end position="13"/>
    </location>
</feature>
<dbReference type="AlphaFoldDB" id="A0A9Q0MNF9"/>
<evidence type="ECO:0000313" key="2">
    <source>
        <dbReference type="EMBL" id="KAJ6633468.1"/>
    </source>
</evidence>
<gene>
    <name evidence="2" type="primary">CYP-1</name>
    <name evidence="2" type="ORF">Bhyg_15905</name>
</gene>
<accession>A0A9Q0MNF9</accession>
<protein>
    <submittedName>
        <fullName evidence="2">Peptidyl-prolyl cis-trans isomerase 1</fullName>
    </submittedName>
</protein>
<keyword evidence="2" id="KW-0413">Isomerase</keyword>
<evidence type="ECO:0000256" key="1">
    <source>
        <dbReference type="SAM" id="MobiDB-lite"/>
    </source>
</evidence>
<sequence length="278" mass="32418">MVKVTKIDPKDIPEVSNKFLMRGNGSGTEAPKDEKEGHVKDKEKEKDRRKDRDRRDSRHNFGWSKRRMPLSRSGRAIKGRGVFRYRTPSRSRSRSRSVTPPHWKQAQKRTIKLSDLEKSEEEKRLREEEIKRREIERKKRHEEVARVAKKSFFEINQESSYANVKKDAKSYAEKEDGEIDASADISTKDAKSDEEPRFGESVDMNALDYEDGEENEDAVGNKNKSESMALAFGVQVKPNEVPSRIEKENDSKRKRESTRKSEDRSKSKKDDRRDKDSQ</sequence>
<keyword evidence="3" id="KW-1185">Reference proteome</keyword>
<dbReference type="Proteomes" id="UP001151699">
    <property type="component" value="Unassembled WGS sequence"/>
</dbReference>
<feature type="region of interest" description="Disordered" evidence="1">
    <location>
        <begin position="172"/>
        <end position="278"/>
    </location>
</feature>
<feature type="compositionally biased region" description="Acidic residues" evidence="1">
    <location>
        <begin position="208"/>
        <end position="217"/>
    </location>
</feature>
<organism evidence="2 3">
    <name type="scientific">Pseudolycoriella hygida</name>
    <dbReference type="NCBI Taxonomy" id="35572"/>
    <lineage>
        <taxon>Eukaryota</taxon>
        <taxon>Metazoa</taxon>
        <taxon>Ecdysozoa</taxon>
        <taxon>Arthropoda</taxon>
        <taxon>Hexapoda</taxon>
        <taxon>Insecta</taxon>
        <taxon>Pterygota</taxon>
        <taxon>Neoptera</taxon>
        <taxon>Endopterygota</taxon>
        <taxon>Diptera</taxon>
        <taxon>Nematocera</taxon>
        <taxon>Sciaroidea</taxon>
        <taxon>Sciaridae</taxon>
        <taxon>Pseudolycoriella</taxon>
    </lineage>
</organism>